<keyword evidence="7" id="KW-0547">Nucleotide-binding</keyword>
<evidence type="ECO:0000256" key="2">
    <source>
        <dbReference type="ARBA" id="ARBA00001946"/>
    </source>
</evidence>
<dbReference type="SUPFAM" id="SSF53613">
    <property type="entry name" value="Ribokinase-like"/>
    <property type="match status" value="1"/>
</dbReference>
<dbReference type="GO" id="GO:0000287">
    <property type="term" value="F:magnesium ion binding"/>
    <property type="evidence" value="ECO:0007669"/>
    <property type="project" value="InterPro"/>
</dbReference>
<dbReference type="EMBL" id="JAQHRD010000001">
    <property type="protein sequence ID" value="KAJ6446531.1"/>
    <property type="molecule type" value="Genomic_DNA"/>
</dbReference>
<dbReference type="GO" id="GO:0004417">
    <property type="term" value="F:hydroxyethylthiazole kinase activity"/>
    <property type="evidence" value="ECO:0007669"/>
    <property type="project" value="UniProtKB-EC"/>
</dbReference>
<evidence type="ECO:0000256" key="5">
    <source>
        <dbReference type="ARBA" id="ARBA00022679"/>
    </source>
</evidence>
<dbReference type="PRINTS" id="PR01099">
    <property type="entry name" value="HYETHTZKNASE"/>
</dbReference>
<reference evidence="16" key="1">
    <citation type="submission" date="2023-01" db="EMBL/GenBank/DDBJ databases">
        <title>The growth and conidiation of Purpureocillium lavendulum are regulated by nitrogen source and histone H3K14 acetylation.</title>
        <authorList>
            <person name="Tang P."/>
            <person name="Han J."/>
            <person name="Zhang C."/>
            <person name="Tang P."/>
            <person name="Qi F."/>
            <person name="Zhang K."/>
            <person name="Liang L."/>
        </authorList>
    </citation>
    <scope>NUCLEOTIDE SEQUENCE</scope>
    <source>
        <strain evidence="16">YMF1.00683</strain>
    </source>
</reference>
<dbReference type="PANTHER" id="PTHR20857:SF23">
    <property type="entry name" value="THIAMINE BIOSYNTHETIC BIFUNCTIONAL ENZYME"/>
    <property type="match status" value="1"/>
</dbReference>
<dbReference type="Gene3D" id="3.40.1190.20">
    <property type="match status" value="1"/>
</dbReference>
<comment type="catalytic activity">
    <reaction evidence="12">
        <text>4-methyl-5-(2-phosphooxyethyl)-thiazole + 4-amino-2-methyl-5-(diphosphooxymethyl)pyrimidine + H(+) = thiamine phosphate + diphosphate</text>
        <dbReference type="Rhea" id="RHEA:22328"/>
        <dbReference type="ChEBI" id="CHEBI:15378"/>
        <dbReference type="ChEBI" id="CHEBI:33019"/>
        <dbReference type="ChEBI" id="CHEBI:37575"/>
        <dbReference type="ChEBI" id="CHEBI:57841"/>
        <dbReference type="ChEBI" id="CHEBI:58296"/>
        <dbReference type="EC" id="2.5.1.3"/>
    </reaction>
</comment>
<dbReference type="NCBIfam" id="NF006830">
    <property type="entry name" value="PRK09355.1"/>
    <property type="match status" value="1"/>
</dbReference>
<dbReference type="SUPFAM" id="SSF51391">
    <property type="entry name" value="Thiamin phosphate synthase"/>
    <property type="match status" value="1"/>
</dbReference>
<evidence type="ECO:0000256" key="11">
    <source>
        <dbReference type="ARBA" id="ARBA00022977"/>
    </source>
</evidence>
<evidence type="ECO:0000256" key="3">
    <source>
        <dbReference type="ARBA" id="ARBA00004868"/>
    </source>
</evidence>
<dbReference type="Gene3D" id="3.20.20.70">
    <property type="entry name" value="Aldolase class I"/>
    <property type="match status" value="1"/>
</dbReference>
<proteinExistence type="inferred from homology"/>
<keyword evidence="17" id="KW-1185">Reference proteome</keyword>
<dbReference type="InterPro" id="IPR034291">
    <property type="entry name" value="TMP_synthase"/>
</dbReference>
<evidence type="ECO:0000256" key="1">
    <source>
        <dbReference type="ARBA" id="ARBA00001771"/>
    </source>
</evidence>
<comment type="catalytic activity">
    <reaction evidence="13">
        <text>2-(2-carboxy-4-methylthiazol-5-yl)ethyl phosphate + 4-amino-2-methyl-5-(diphosphooxymethyl)pyrimidine + 2 H(+) = thiamine phosphate + CO2 + diphosphate</text>
        <dbReference type="Rhea" id="RHEA:47848"/>
        <dbReference type="ChEBI" id="CHEBI:15378"/>
        <dbReference type="ChEBI" id="CHEBI:16526"/>
        <dbReference type="ChEBI" id="CHEBI:33019"/>
        <dbReference type="ChEBI" id="CHEBI:37575"/>
        <dbReference type="ChEBI" id="CHEBI:57841"/>
        <dbReference type="ChEBI" id="CHEBI:62890"/>
        <dbReference type="EC" id="2.5.1.3"/>
    </reaction>
</comment>
<dbReference type="HAMAP" id="MF_00228">
    <property type="entry name" value="Thz_kinase"/>
    <property type="match status" value="1"/>
</dbReference>
<comment type="pathway">
    <text evidence="3">Cofactor biosynthesis; thiamine diphosphate biosynthesis; 4-methyl-5-(2-phosphoethyl)-thiazole from 5-(2-hydroxyethyl)-4-methylthiazole: step 1/1.</text>
</comment>
<evidence type="ECO:0000313" key="16">
    <source>
        <dbReference type="EMBL" id="KAJ6446531.1"/>
    </source>
</evidence>
<keyword evidence="6" id="KW-0479">Metal-binding</keyword>
<evidence type="ECO:0000256" key="12">
    <source>
        <dbReference type="ARBA" id="ARBA00047334"/>
    </source>
</evidence>
<dbReference type="Proteomes" id="UP001163105">
    <property type="component" value="Unassembled WGS sequence"/>
</dbReference>
<keyword evidence="5" id="KW-0808">Transferase</keyword>
<evidence type="ECO:0000256" key="7">
    <source>
        <dbReference type="ARBA" id="ARBA00022741"/>
    </source>
</evidence>
<evidence type="ECO:0000256" key="10">
    <source>
        <dbReference type="ARBA" id="ARBA00022842"/>
    </source>
</evidence>
<keyword evidence="9" id="KW-0067">ATP-binding</keyword>
<dbReference type="InterPro" id="IPR029056">
    <property type="entry name" value="Ribokinase-like"/>
</dbReference>
<feature type="domain" description="Thiamine phosphate synthase/TenI" evidence="15">
    <location>
        <begin position="136"/>
        <end position="253"/>
    </location>
</feature>
<evidence type="ECO:0000256" key="9">
    <source>
        <dbReference type="ARBA" id="ARBA00022840"/>
    </source>
</evidence>
<comment type="pathway">
    <text evidence="4">Cofactor biosynthesis; thiamine diphosphate biosynthesis; thiamine phosphate from 4-amino-2-methyl-5-diphosphomethylpyrimidine and 4-methyl-5-(2-phosphoethyl)-thiazole: step 1/1.</text>
</comment>
<protein>
    <submittedName>
        <fullName evidence="16">Mss4-like protein</fullName>
    </submittedName>
</protein>
<dbReference type="GO" id="GO:0005524">
    <property type="term" value="F:ATP binding"/>
    <property type="evidence" value="ECO:0007669"/>
    <property type="project" value="UniProtKB-KW"/>
</dbReference>
<name>A0AB34G7L5_9HYPO</name>
<evidence type="ECO:0000256" key="14">
    <source>
        <dbReference type="ARBA" id="ARBA00047883"/>
    </source>
</evidence>
<sequence>MTATTTTKKEKKKMAVDYGVYLVTDSTPAILGGRSLAGVVEASLRGGVGIVQYRDKTAGHDEAVRVARELLAVTRRFGVPLLVNDRVEVAVEVGCEGVHIGQDDMGAFVRSFVLLDSHAAAESASSADERDVHPGRLLEFQKARAMLGPDKIIGVTASSPDEALRACEAGATYLGLGTVYATATKKDTKSIIGPHGVRGILAALAAAGHGAVPTVCIGGVSASNAAAVLAASSSSSSSSPAKSLDGVAVVSALVAAPDPAEAAGHLLAQVLRARIPDVVRSVAATTPLSHNMTNLVVQNIAANVALAVGASPIMANYAEEAADLARLGGALVVNMGTVTPDGLKNYLQALKAYNDAGRPVVLDPVGAGATAVRRSAVETLLSAGQYAVIKGNSSEMLTVRGTSPSVAQRGVDSTSQLSLAQRARLARDVARRRRCVALVTGATDVLSDGRRTVRVDNGHELLGMITGSGCTLGTAVSAMVCAPVGAADPLAAAVAAAVMFGVASEMAAERAEVRGPGTFVPAFLDELYGIRKATAAGDLRWLVLAKVRAVDVPEDKEEDKETS</sequence>
<dbReference type="HAMAP" id="MF_00097">
    <property type="entry name" value="TMP_synthase"/>
    <property type="match status" value="1"/>
</dbReference>
<dbReference type="InterPro" id="IPR000417">
    <property type="entry name" value="Hyethyz_kinase"/>
</dbReference>
<evidence type="ECO:0000256" key="4">
    <source>
        <dbReference type="ARBA" id="ARBA00005165"/>
    </source>
</evidence>
<dbReference type="CDD" id="cd01170">
    <property type="entry name" value="THZ_kinase"/>
    <property type="match status" value="1"/>
</dbReference>
<dbReference type="InterPro" id="IPR022998">
    <property type="entry name" value="ThiamineP_synth_TenI"/>
</dbReference>
<comment type="catalytic activity">
    <reaction evidence="14">
        <text>2-[(2R,5Z)-2-carboxy-4-methylthiazol-5(2H)-ylidene]ethyl phosphate + 4-amino-2-methyl-5-(diphosphooxymethyl)pyrimidine + 2 H(+) = thiamine phosphate + CO2 + diphosphate</text>
        <dbReference type="Rhea" id="RHEA:47844"/>
        <dbReference type="ChEBI" id="CHEBI:15378"/>
        <dbReference type="ChEBI" id="CHEBI:16526"/>
        <dbReference type="ChEBI" id="CHEBI:33019"/>
        <dbReference type="ChEBI" id="CHEBI:37575"/>
        <dbReference type="ChEBI" id="CHEBI:57841"/>
        <dbReference type="ChEBI" id="CHEBI:62899"/>
        <dbReference type="EC" id="2.5.1.3"/>
    </reaction>
</comment>
<comment type="cofactor">
    <cofactor evidence="2">
        <name>Mg(2+)</name>
        <dbReference type="ChEBI" id="CHEBI:18420"/>
    </cofactor>
</comment>
<dbReference type="Pfam" id="PF02581">
    <property type="entry name" value="TMP-TENI"/>
    <property type="match status" value="2"/>
</dbReference>
<dbReference type="PANTHER" id="PTHR20857">
    <property type="entry name" value="THIAMINE-PHOSPHATE PYROPHOSPHORYLASE"/>
    <property type="match status" value="1"/>
</dbReference>
<dbReference type="Pfam" id="PF02110">
    <property type="entry name" value="HK"/>
    <property type="match status" value="1"/>
</dbReference>
<dbReference type="InterPro" id="IPR036206">
    <property type="entry name" value="ThiamineP_synth_sf"/>
</dbReference>
<dbReference type="CDD" id="cd00564">
    <property type="entry name" value="TMP_TenI"/>
    <property type="match status" value="1"/>
</dbReference>
<dbReference type="InterPro" id="IPR013785">
    <property type="entry name" value="Aldolase_TIM"/>
</dbReference>
<dbReference type="GO" id="GO:0004789">
    <property type="term" value="F:thiamine-phosphate diphosphorylase activity"/>
    <property type="evidence" value="ECO:0007669"/>
    <property type="project" value="UniProtKB-EC"/>
</dbReference>
<keyword evidence="10" id="KW-0460">Magnesium</keyword>
<dbReference type="AlphaFoldDB" id="A0AB34G7L5"/>
<gene>
    <name evidence="16" type="primary">THI6</name>
    <name evidence="16" type="ORF">O9K51_01304</name>
</gene>
<evidence type="ECO:0000259" key="15">
    <source>
        <dbReference type="Pfam" id="PF02581"/>
    </source>
</evidence>
<dbReference type="GO" id="GO:0005737">
    <property type="term" value="C:cytoplasm"/>
    <property type="evidence" value="ECO:0007669"/>
    <property type="project" value="TreeGrafter"/>
</dbReference>
<dbReference type="NCBIfam" id="TIGR00694">
    <property type="entry name" value="thiM"/>
    <property type="match status" value="1"/>
</dbReference>
<keyword evidence="8" id="KW-0418">Kinase</keyword>
<evidence type="ECO:0000256" key="8">
    <source>
        <dbReference type="ARBA" id="ARBA00022777"/>
    </source>
</evidence>
<comment type="catalytic activity">
    <reaction evidence="1">
        <text>5-(2-hydroxyethyl)-4-methylthiazole + ATP = 4-methyl-5-(2-phosphooxyethyl)-thiazole + ADP + H(+)</text>
        <dbReference type="Rhea" id="RHEA:24212"/>
        <dbReference type="ChEBI" id="CHEBI:15378"/>
        <dbReference type="ChEBI" id="CHEBI:17957"/>
        <dbReference type="ChEBI" id="CHEBI:30616"/>
        <dbReference type="ChEBI" id="CHEBI:58296"/>
        <dbReference type="ChEBI" id="CHEBI:456216"/>
        <dbReference type="EC" id="2.7.1.50"/>
    </reaction>
</comment>
<organism evidence="16 17">
    <name type="scientific">Purpureocillium lavendulum</name>
    <dbReference type="NCBI Taxonomy" id="1247861"/>
    <lineage>
        <taxon>Eukaryota</taxon>
        <taxon>Fungi</taxon>
        <taxon>Dikarya</taxon>
        <taxon>Ascomycota</taxon>
        <taxon>Pezizomycotina</taxon>
        <taxon>Sordariomycetes</taxon>
        <taxon>Hypocreomycetidae</taxon>
        <taxon>Hypocreales</taxon>
        <taxon>Ophiocordycipitaceae</taxon>
        <taxon>Purpureocillium</taxon>
    </lineage>
</organism>
<evidence type="ECO:0000256" key="6">
    <source>
        <dbReference type="ARBA" id="ARBA00022723"/>
    </source>
</evidence>
<feature type="domain" description="Thiamine phosphate synthase/TenI" evidence="15">
    <location>
        <begin position="20"/>
        <end position="106"/>
    </location>
</feature>
<evidence type="ECO:0000313" key="17">
    <source>
        <dbReference type="Proteomes" id="UP001163105"/>
    </source>
</evidence>
<accession>A0AB34G7L5</accession>
<dbReference type="GO" id="GO:0009228">
    <property type="term" value="P:thiamine biosynthetic process"/>
    <property type="evidence" value="ECO:0007669"/>
    <property type="project" value="UniProtKB-KW"/>
</dbReference>
<evidence type="ECO:0000256" key="13">
    <source>
        <dbReference type="ARBA" id="ARBA00047851"/>
    </source>
</evidence>
<comment type="caution">
    <text evidence="16">The sequence shown here is derived from an EMBL/GenBank/DDBJ whole genome shotgun (WGS) entry which is preliminary data.</text>
</comment>
<keyword evidence="11" id="KW-0784">Thiamine biosynthesis</keyword>